<evidence type="ECO:0000313" key="6">
    <source>
        <dbReference type="EMBL" id="KGE16337.1"/>
    </source>
</evidence>
<proteinExistence type="predicted"/>
<comment type="caution">
    <text evidence="6">The sequence shown here is derived from an EMBL/GenBank/DDBJ whole genome shotgun (WGS) entry which is preliminary data.</text>
</comment>
<dbReference type="Proteomes" id="UP000029734">
    <property type="component" value="Unassembled WGS sequence"/>
</dbReference>
<keyword evidence="7" id="KW-1185">Reference proteome</keyword>
<dbReference type="InterPro" id="IPR014031">
    <property type="entry name" value="Ketoacyl_synth_C"/>
</dbReference>
<dbReference type="Gene3D" id="1.10.1240.100">
    <property type="match status" value="1"/>
</dbReference>
<dbReference type="PANTHER" id="PTHR43775:SF37">
    <property type="entry name" value="SI:DKEY-61P9.11"/>
    <property type="match status" value="1"/>
</dbReference>
<dbReference type="Pfam" id="PF02801">
    <property type="entry name" value="Ketoacyl-synt_C"/>
    <property type="match status" value="1"/>
</dbReference>
<dbReference type="Gene3D" id="3.30.300.30">
    <property type="match status" value="1"/>
</dbReference>
<dbReference type="CDD" id="cd00833">
    <property type="entry name" value="PKS"/>
    <property type="match status" value="1"/>
</dbReference>
<dbReference type="GO" id="GO:0006633">
    <property type="term" value="P:fatty acid biosynthetic process"/>
    <property type="evidence" value="ECO:0007669"/>
    <property type="project" value="TreeGrafter"/>
</dbReference>
<dbReference type="InterPro" id="IPR016039">
    <property type="entry name" value="Thiolase-like"/>
</dbReference>
<gene>
    <name evidence="6" type="ORF">PWYN_16455</name>
</gene>
<dbReference type="Gene3D" id="3.40.50.12780">
    <property type="entry name" value="N-terminal domain of ligase-like"/>
    <property type="match status" value="1"/>
</dbReference>
<dbReference type="InterPro" id="IPR000873">
    <property type="entry name" value="AMP-dep_synth/lig_dom"/>
</dbReference>
<dbReference type="InterPro" id="IPR042099">
    <property type="entry name" value="ANL_N_sf"/>
</dbReference>
<keyword evidence="3" id="KW-0808">Transferase</keyword>
<dbReference type="GO" id="GO:0004312">
    <property type="term" value="F:fatty acid synthase activity"/>
    <property type="evidence" value="ECO:0007669"/>
    <property type="project" value="TreeGrafter"/>
</dbReference>
<dbReference type="InterPro" id="IPR050091">
    <property type="entry name" value="PKS_NRPS_Biosynth_Enz"/>
</dbReference>
<dbReference type="SUPFAM" id="SSF47336">
    <property type="entry name" value="ACP-like"/>
    <property type="match status" value="1"/>
</dbReference>
<protein>
    <submittedName>
        <fullName evidence="6">Uncharacterized protein</fullName>
    </submittedName>
</protein>
<dbReference type="PROSITE" id="PS00455">
    <property type="entry name" value="AMP_BINDING"/>
    <property type="match status" value="1"/>
</dbReference>
<dbReference type="Gene3D" id="3.30.70.3290">
    <property type="match status" value="1"/>
</dbReference>
<dbReference type="RefSeq" id="WP_036654063.1">
    <property type="nucleotide sequence ID" value="NZ_JQCR01000003.1"/>
</dbReference>
<dbReference type="Gene3D" id="1.10.1200.10">
    <property type="entry name" value="ACP-like"/>
    <property type="match status" value="1"/>
</dbReference>
<dbReference type="InterPro" id="IPR020841">
    <property type="entry name" value="PKS_Beta-ketoAc_synthase_dom"/>
</dbReference>
<accession>A0A098M455</accession>
<feature type="domain" description="Ketosynthase family 3 (KS3)" evidence="5">
    <location>
        <begin position="689"/>
        <end position="1112"/>
    </location>
</feature>
<feature type="domain" description="Carrier" evidence="4">
    <location>
        <begin position="593"/>
        <end position="670"/>
    </location>
</feature>
<dbReference type="PROSITE" id="PS52004">
    <property type="entry name" value="KS3_2"/>
    <property type="match status" value="1"/>
</dbReference>
<keyword evidence="2" id="KW-0597">Phosphoprotein</keyword>
<dbReference type="eggNOG" id="COG3321">
    <property type="taxonomic scope" value="Bacteria"/>
</dbReference>
<dbReference type="SUPFAM" id="SSF53901">
    <property type="entry name" value="Thiolase-like"/>
    <property type="match status" value="1"/>
</dbReference>
<dbReference type="InterPro" id="IPR045851">
    <property type="entry name" value="AMP-bd_C_sf"/>
</dbReference>
<dbReference type="EMBL" id="JQCR01000003">
    <property type="protein sequence ID" value="KGE16337.1"/>
    <property type="molecule type" value="Genomic_DNA"/>
</dbReference>
<dbReference type="InterPro" id="IPR009081">
    <property type="entry name" value="PP-bd_ACP"/>
</dbReference>
<evidence type="ECO:0000256" key="2">
    <source>
        <dbReference type="ARBA" id="ARBA00022553"/>
    </source>
</evidence>
<evidence type="ECO:0000259" key="5">
    <source>
        <dbReference type="PROSITE" id="PS52004"/>
    </source>
</evidence>
<dbReference type="Pfam" id="PF00109">
    <property type="entry name" value="ketoacyl-synt"/>
    <property type="match status" value="1"/>
</dbReference>
<dbReference type="Pfam" id="PF00501">
    <property type="entry name" value="AMP-binding"/>
    <property type="match status" value="1"/>
</dbReference>
<keyword evidence="1" id="KW-0596">Phosphopantetheine</keyword>
<dbReference type="PROSITE" id="PS50075">
    <property type="entry name" value="CARRIER"/>
    <property type="match status" value="1"/>
</dbReference>
<name>A0A098M455_9BACL</name>
<evidence type="ECO:0000259" key="4">
    <source>
        <dbReference type="PROSITE" id="PS50075"/>
    </source>
</evidence>
<dbReference type="Pfam" id="PF16197">
    <property type="entry name" value="KAsynt_C_assoc"/>
    <property type="match status" value="1"/>
</dbReference>
<dbReference type="Gene3D" id="3.40.47.10">
    <property type="match status" value="1"/>
</dbReference>
<evidence type="ECO:0000256" key="3">
    <source>
        <dbReference type="ARBA" id="ARBA00022679"/>
    </source>
</evidence>
<dbReference type="SUPFAM" id="SSF56801">
    <property type="entry name" value="Acetyl-CoA synthetase-like"/>
    <property type="match status" value="1"/>
</dbReference>
<evidence type="ECO:0000256" key="1">
    <source>
        <dbReference type="ARBA" id="ARBA00022450"/>
    </source>
</evidence>
<dbReference type="InterPro" id="IPR014030">
    <property type="entry name" value="Ketoacyl_synth_N"/>
</dbReference>
<dbReference type="InterPro" id="IPR036736">
    <property type="entry name" value="ACP-like_sf"/>
</dbReference>
<dbReference type="InterPro" id="IPR032821">
    <property type="entry name" value="PKS_assoc"/>
</dbReference>
<dbReference type="Pfam" id="PF00550">
    <property type="entry name" value="PP-binding"/>
    <property type="match status" value="1"/>
</dbReference>
<organism evidence="6 7">
    <name type="scientific">Paenibacillus wynnii</name>
    <dbReference type="NCBI Taxonomy" id="268407"/>
    <lineage>
        <taxon>Bacteria</taxon>
        <taxon>Bacillati</taxon>
        <taxon>Bacillota</taxon>
        <taxon>Bacilli</taxon>
        <taxon>Bacillales</taxon>
        <taxon>Paenibacillaceae</taxon>
        <taxon>Paenibacillus</taxon>
    </lineage>
</organism>
<evidence type="ECO:0000313" key="7">
    <source>
        <dbReference type="Proteomes" id="UP000029734"/>
    </source>
</evidence>
<dbReference type="SMART" id="SM00825">
    <property type="entry name" value="PKS_KS"/>
    <property type="match status" value="1"/>
</dbReference>
<dbReference type="OrthoDB" id="9778690at2"/>
<sequence>MSKKAIQHGKPIELPKEYDTLAGMMMATVENYPLKGITYVDASGKEDFESYPALVENARKYLKVLYRKGLKSGDIVILEIDNSKDFYRTFWACIFGGIIAAPVSQPTSWEPQSTGLLKFTKIWEVLNKPVVVVEEQLRARYQTLQEVSPYEQLRFISLNELSANPDEMEDIHWTQSEDIVFLQFSSGSTGIPKGVQLTNKNIITNTVSCKNGLGTQADEVAFTWLPHTHDMGLFGQHLTPVMSGSDIMVFSPYTFIRSPYIFLKKITEHRGKWFCCTNFGYDWMVQKVPDSKLSTLDLSSLRLTLNGAEPISATVIRNFTEKFSKCGFKPNMMFPAYGMAEATVGVSMPQIGGLPRFERIYRSKLTNENLAVPVKDADDEDCVEFVHEGYAADGISIRIADEQGNTLDENMIGEIQIKGDSVTSGYYNLEHVTKDLFIDGWLHTGDLGFMVDNGLIVSGRIKDIIFVRGQNFFAHDLEEVIYGLGTIPRGNIMLVGHFNSRTQQEELLVFVKHKSDVEKFLPIRQSIIDRLQESLGIETTHVIPIKLIPKTTSGKLQRFQLRKGFENGDFNDVINEIQMTLADSGHNERPINLPQNELEIFLHNTWSEILSIPTHRISIDDTFLSLGGNSIRAYQLLDLIGKHFDKEIGSEVLVFCKTIREIADYLQAMPSKNEESSKGWKTDNQLDIHKAVAITGLAVRLPNAKNQEEFWDNLASKKDSVSKISFKRRAQAGKPEWDDWLGELEEADKFDNEFFEISAEEAMFMDPQQRLLLEVSYEALEDAGVIAGSEDEKRNIGVYVGISPSTYYQLVVDHIEKNGLDHIHPNAMVGNMSNIGAALISHLYNFTGPALAIDTACSSFLVALHHAVSAIRQNQISGAVVGGANVVSTSIVHSLSRKAGICSSTNHTRVFDKNADGSVLGEGAVVVYLEPLIQAVKTNKNIYGVIRGTAINNDGYSLGIMAPNPKGQYQVLADAYADANLSPNEISYIEAHGSGTTIGDPIEISALTKLFSKPEPGDQPHIGIGSVKTNIGHLFPASSGASLAKVLLSMKNQKLAPSLHMEDVNPALQLEKTPLYVVKDLKDWSPKDEQTRKAGISSFGLGGTNAHIVLEEWNKSVVVPKEQRLNLLTLSAKTEKALESIISRTEILLKDSPDMDFNHLCFTRNRYRKHYSYRAACLISTAQDTNTLTHIGKGQFLKKRSAKVAVILGDLKSSYGGDNSVFKREADAAYQKYALEVSSTKMHAVMNDNQNTDEWIYLAYWHSFISKLQQTGVNITEMSGIGSGQVLADLLNGKSGEKNKSAKSNTADIVLGLGITEEDLLSILPDELKRKVKTVCLQPEGDTSFELNMLSVIGELYAAGADFDWEYIHPDGSGTMIHLPTYPFEQKAYWINETRGE</sequence>
<dbReference type="PANTHER" id="PTHR43775">
    <property type="entry name" value="FATTY ACID SYNTHASE"/>
    <property type="match status" value="1"/>
</dbReference>
<reference evidence="6 7" key="1">
    <citation type="submission" date="2014-08" db="EMBL/GenBank/DDBJ databases">
        <authorList>
            <person name="den Bakker H.C."/>
        </authorList>
    </citation>
    <scope>NUCLEOTIDE SEQUENCE [LARGE SCALE GENOMIC DNA]</scope>
    <source>
        <strain evidence="6 7">DSM 18334</strain>
    </source>
</reference>
<dbReference type="eggNOG" id="COG0318">
    <property type="taxonomic scope" value="Bacteria"/>
</dbReference>
<dbReference type="InterPro" id="IPR020845">
    <property type="entry name" value="AMP-binding_CS"/>
</dbReference>
<reference evidence="6 7" key="2">
    <citation type="submission" date="2014-10" db="EMBL/GenBank/DDBJ databases">
        <title>Comparative genomics of the Paenibacillus odorifer group.</title>
        <authorList>
            <person name="Tsai Y.-C."/>
            <person name="Martin N."/>
            <person name="Korlach J."/>
            <person name="Wiedmann M."/>
        </authorList>
    </citation>
    <scope>NUCLEOTIDE SEQUENCE [LARGE SCALE GENOMIC DNA]</scope>
    <source>
        <strain evidence="6 7">DSM 18334</strain>
    </source>
</reference>
<dbReference type="STRING" id="268407.PWYN_16455"/>